<feature type="domain" description="Knr4/Smi1-like" evidence="2">
    <location>
        <begin position="168"/>
        <end position="306"/>
    </location>
</feature>
<evidence type="ECO:0000313" key="4">
    <source>
        <dbReference type="Proteomes" id="UP000250642"/>
    </source>
</evidence>
<evidence type="ECO:0000259" key="2">
    <source>
        <dbReference type="SMART" id="SM00860"/>
    </source>
</evidence>
<dbReference type="Gene3D" id="1.25.40.10">
    <property type="entry name" value="Tetratricopeptide repeat domain"/>
    <property type="match status" value="1"/>
</dbReference>
<protein>
    <submittedName>
        <fullName evidence="3">Cell wall assembly protein</fullName>
    </submittedName>
</protein>
<feature type="repeat" description="TPR" evidence="1">
    <location>
        <begin position="69"/>
        <end position="102"/>
    </location>
</feature>
<dbReference type="Pfam" id="PF13181">
    <property type="entry name" value="TPR_8"/>
    <property type="match status" value="1"/>
</dbReference>
<dbReference type="PROSITE" id="PS50005">
    <property type="entry name" value="TPR"/>
    <property type="match status" value="1"/>
</dbReference>
<dbReference type="InterPro" id="IPR018958">
    <property type="entry name" value="Knr4/Smi1-like_dom"/>
</dbReference>
<comment type="caution">
    <text evidence="3">The sequence shown here is derived from an EMBL/GenBank/DDBJ whole genome shotgun (WGS) entry which is preliminary data.</text>
</comment>
<organism evidence="3 4">
    <name type="scientific">Paenibacillus taichungensis</name>
    <dbReference type="NCBI Taxonomy" id="484184"/>
    <lineage>
        <taxon>Bacteria</taxon>
        <taxon>Bacillati</taxon>
        <taxon>Bacillota</taxon>
        <taxon>Bacilli</taxon>
        <taxon>Bacillales</taxon>
        <taxon>Paenibacillaceae</taxon>
        <taxon>Paenibacillus</taxon>
    </lineage>
</organism>
<gene>
    <name evidence="3" type="ORF">DC345_11820</name>
</gene>
<name>A0A329QVX4_9BACL</name>
<dbReference type="AlphaFoldDB" id="A0A329QVX4"/>
<dbReference type="InterPro" id="IPR037883">
    <property type="entry name" value="Knr4/Smi1-like_sf"/>
</dbReference>
<dbReference type="Proteomes" id="UP000250642">
    <property type="component" value="Unassembled WGS sequence"/>
</dbReference>
<accession>A0A329QVX4</accession>
<evidence type="ECO:0000313" key="3">
    <source>
        <dbReference type="EMBL" id="RAW16156.1"/>
    </source>
</evidence>
<dbReference type="SUPFAM" id="SSF48452">
    <property type="entry name" value="TPR-like"/>
    <property type="match status" value="1"/>
</dbReference>
<reference evidence="3 4" key="1">
    <citation type="submission" date="2018-04" db="EMBL/GenBank/DDBJ databases">
        <title>Paenibacillus taichungensis Genome sequencing and assembly.</title>
        <authorList>
            <person name="Xu J."/>
            <person name="Rensing C."/>
            <person name="Mazhar H.S."/>
        </authorList>
    </citation>
    <scope>NUCLEOTIDE SEQUENCE [LARGE SCALE GENOMIC DNA]</scope>
    <source>
        <strain evidence="3 4">NC1</strain>
    </source>
</reference>
<dbReference type="RefSeq" id="WP_113053252.1">
    <property type="nucleotide sequence ID" value="NZ_QEVW01000006.1"/>
</dbReference>
<dbReference type="SMART" id="SM00860">
    <property type="entry name" value="SMI1_KNR4"/>
    <property type="match status" value="1"/>
</dbReference>
<sequence length="321" mass="36297">MNDELLERLEAWHEEDEYEEIIDAITEVPEEERDYTLVNHLGRALNNMERYQEAVEQFLSVEEEGQNDPLWHYRIGLAYYYLEEYENARVAFEAADRLDPGDEDTQEFLEWIRNKTADELTEEAVEEPVDTVHSATEITIEAAPGIHPESTSFWNDSPANVDQYVLSPTTEEQIEAVEDQLVFKLPTLYLNMMKLHNGGVPHYRYFPVSQAEDGGKTQVEISNILGVGREKAHSLCGEAGSRVIIEQGGYPEIGVILCECPSDSEVVMLDYRESGNAGEPEVVHVNKAEGYKITWLAPNVETFIQGLVNEGNQPANLEGSL</sequence>
<dbReference type="InterPro" id="IPR011990">
    <property type="entry name" value="TPR-like_helical_dom_sf"/>
</dbReference>
<keyword evidence="1" id="KW-0802">TPR repeat</keyword>
<evidence type="ECO:0000256" key="1">
    <source>
        <dbReference type="PROSITE-ProRule" id="PRU00339"/>
    </source>
</evidence>
<proteinExistence type="predicted"/>
<dbReference type="Pfam" id="PF14568">
    <property type="entry name" value="SUKH_6"/>
    <property type="match status" value="1"/>
</dbReference>
<dbReference type="SMART" id="SM00028">
    <property type="entry name" value="TPR"/>
    <property type="match status" value="2"/>
</dbReference>
<dbReference type="EMBL" id="QEVW01000006">
    <property type="protein sequence ID" value="RAW16156.1"/>
    <property type="molecule type" value="Genomic_DNA"/>
</dbReference>
<dbReference type="SUPFAM" id="SSF160631">
    <property type="entry name" value="SMI1/KNR4-like"/>
    <property type="match status" value="1"/>
</dbReference>
<dbReference type="InterPro" id="IPR019734">
    <property type="entry name" value="TPR_rpt"/>
</dbReference>
<dbReference type="Gene3D" id="3.40.1580.10">
    <property type="entry name" value="SMI1/KNR4-like"/>
    <property type="match status" value="1"/>
</dbReference>